<dbReference type="SUPFAM" id="SSF51395">
    <property type="entry name" value="FMN-linked oxidoreductases"/>
    <property type="match status" value="1"/>
</dbReference>
<feature type="domain" description="NADH:flavin oxidoreductase/NADH oxidase N-terminal" evidence="12">
    <location>
        <begin position="6"/>
        <end position="224"/>
    </location>
</feature>
<organism evidence="13">
    <name type="scientific">Aegilops tauschii</name>
    <name type="common">Tausch's goatgrass</name>
    <name type="synonym">Aegilops squarrosa</name>
    <dbReference type="NCBI Taxonomy" id="37682"/>
    <lineage>
        <taxon>Eukaryota</taxon>
        <taxon>Viridiplantae</taxon>
        <taxon>Streptophyta</taxon>
        <taxon>Embryophyta</taxon>
        <taxon>Tracheophyta</taxon>
        <taxon>Spermatophyta</taxon>
        <taxon>Magnoliopsida</taxon>
        <taxon>Liliopsida</taxon>
        <taxon>Poales</taxon>
        <taxon>Poaceae</taxon>
        <taxon>BOP clade</taxon>
        <taxon>Pooideae</taxon>
        <taxon>Triticodae</taxon>
        <taxon>Triticeae</taxon>
        <taxon>Triticinae</taxon>
        <taxon>Aegilops</taxon>
    </lineage>
</organism>
<evidence type="ECO:0000256" key="8">
    <source>
        <dbReference type="ARBA" id="ARBA00022857"/>
    </source>
</evidence>
<keyword evidence="3" id="KW-0444">Lipid biosynthesis</keyword>
<evidence type="ECO:0000256" key="10">
    <source>
        <dbReference type="ARBA" id="ARBA00023098"/>
    </source>
</evidence>
<evidence type="ECO:0000256" key="6">
    <source>
        <dbReference type="ARBA" id="ARBA00022767"/>
    </source>
</evidence>
<dbReference type="CDD" id="cd02933">
    <property type="entry name" value="OYE_like_FMN"/>
    <property type="match status" value="1"/>
</dbReference>
<keyword evidence="6" id="KW-0925">Oxylipin biosynthesis</keyword>
<dbReference type="GO" id="GO:0016491">
    <property type="term" value="F:oxidoreductase activity"/>
    <property type="evidence" value="ECO:0007669"/>
    <property type="project" value="UniProtKB-KW"/>
</dbReference>
<evidence type="ECO:0000256" key="3">
    <source>
        <dbReference type="ARBA" id="ARBA00022516"/>
    </source>
</evidence>
<keyword evidence="8" id="KW-0521">NADP</keyword>
<evidence type="ECO:0000256" key="1">
    <source>
        <dbReference type="ARBA" id="ARBA00001917"/>
    </source>
</evidence>
<dbReference type="AlphaFoldDB" id="R7W488"/>
<accession>R7W488</accession>
<comment type="similarity">
    <text evidence="2">Belongs to the NADH:flavin oxidoreductase/NADH oxidase family.</text>
</comment>
<keyword evidence="10" id="KW-0443">Lipid metabolism</keyword>
<keyword evidence="9" id="KW-0560">Oxidoreductase</keyword>
<dbReference type="PANTHER" id="PTHR22893:SF132">
    <property type="entry name" value="12-OXO-PHYTODIENOIC ACID REDUCTASE"/>
    <property type="match status" value="1"/>
</dbReference>
<dbReference type="Pfam" id="PF00724">
    <property type="entry name" value="Oxidored_FMN"/>
    <property type="match status" value="2"/>
</dbReference>
<proteinExistence type="inferred from homology"/>
<dbReference type="PANTHER" id="PTHR22893">
    <property type="entry name" value="NADH OXIDOREDUCTASE-RELATED"/>
    <property type="match status" value="1"/>
</dbReference>
<keyword evidence="7" id="KW-0276">Fatty acid metabolism</keyword>
<evidence type="ECO:0000256" key="7">
    <source>
        <dbReference type="ARBA" id="ARBA00022832"/>
    </source>
</evidence>
<dbReference type="GO" id="GO:0010181">
    <property type="term" value="F:FMN binding"/>
    <property type="evidence" value="ECO:0007669"/>
    <property type="project" value="InterPro"/>
</dbReference>
<evidence type="ECO:0000313" key="13">
    <source>
        <dbReference type="EnsemblPlants" id="EMT02752"/>
    </source>
</evidence>
<keyword evidence="4" id="KW-0285">Flavoprotein</keyword>
<reference evidence="13" key="1">
    <citation type="submission" date="2015-06" db="UniProtKB">
        <authorList>
            <consortium name="EnsemblPlants"/>
        </authorList>
    </citation>
    <scope>IDENTIFICATION</scope>
</reference>
<keyword evidence="5" id="KW-0288">FMN</keyword>
<comment type="cofactor">
    <cofactor evidence="1">
        <name>FMN</name>
        <dbReference type="ChEBI" id="CHEBI:58210"/>
    </cofactor>
</comment>
<evidence type="ECO:0000256" key="9">
    <source>
        <dbReference type="ARBA" id="ARBA00023002"/>
    </source>
</evidence>
<dbReference type="GO" id="GO:0006633">
    <property type="term" value="P:fatty acid biosynthetic process"/>
    <property type="evidence" value="ECO:0007669"/>
    <property type="project" value="UniProtKB-KW"/>
</dbReference>
<keyword evidence="11" id="KW-0275">Fatty acid biosynthesis</keyword>
<feature type="domain" description="NADH:flavin oxidoreductase/NADH oxidase N-terminal" evidence="12">
    <location>
        <begin position="230"/>
        <end position="279"/>
    </location>
</feature>
<name>R7W488_AEGTA</name>
<evidence type="ECO:0000259" key="12">
    <source>
        <dbReference type="Pfam" id="PF00724"/>
    </source>
</evidence>
<evidence type="ECO:0000256" key="4">
    <source>
        <dbReference type="ARBA" id="ARBA00022630"/>
    </source>
</evidence>
<dbReference type="InterPro" id="IPR001155">
    <property type="entry name" value="OxRdtase_FMN_N"/>
</dbReference>
<dbReference type="ExpressionAtlas" id="R7W488">
    <property type="expression patterns" value="baseline"/>
</dbReference>
<dbReference type="GO" id="GO:0031408">
    <property type="term" value="P:oxylipin biosynthetic process"/>
    <property type="evidence" value="ECO:0007669"/>
    <property type="project" value="UniProtKB-KW"/>
</dbReference>
<dbReference type="InterPro" id="IPR045247">
    <property type="entry name" value="Oye-like"/>
</dbReference>
<dbReference type="InterPro" id="IPR013785">
    <property type="entry name" value="Aldolase_TIM"/>
</dbReference>
<dbReference type="EnsemblPlants" id="EMT02752">
    <property type="protein sequence ID" value="EMT02752"/>
    <property type="gene ID" value="F775_21018"/>
</dbReference>
<sequence length="303" mass="33132">MEPIPLLTPYKMGQFDLAHRVVMAPLTRQRSYGNVPQSHAAVYYSQRATAGGLLIAEATGVSDTAQGYNDTPGIWTAEHVEAWKPIVAAVHQKGALFFCQIWHCGRVSTFELQPGGTAPLSSTEKGVGPQMSFDGRLEEFAPPRRLTVEEIPAIVDDFRKAARNAIDAGFDGVEIHGANGYIIEQFLKDSANDRIDEYGGSLENRCRFALEVVDAVVKESGAEAAGGEAFKGTFIANGGYDREEGGKVVTEGYTDLVAFGRLFLANPDLPKRFEVGAELNKYDRMTFYTSDPVVGYTDYPFLE</sequence>
<evidence type="ECO:0000256" key="2">
    <source>
        <dbReference type="ARBA" id="ARBA00005979"/>
    </source>
</evidence>
<dbReference type="Gene3D" id="3.20.20.70">
    <property type="entry name" value="Aldolase class I"/>
    <property type="match status" value="2"/>
</dbReference>
<protein>
    <submittedName>
        <fullName evidence="13">12-oxophytodienoate reductase 1</fullName>
    </submittedName>
</protein>
<evidence type="ECO:0000256" key="5">
    <source>
        <dbReference type="ARBA" id="ARBA00022643"/>
    </source>
</evidence>
<evidence type="ECO:0000256" key="11">
    <source>
        <dbReference type="ARBA" id="ARBA00023160"/>
    </source>
</evidence>